<evidence type="ECO:0000313" key="1">
    <source>
        <dbReference type="EMBL" id="WMD24059.1"/>
    </source>
</evidence>
<dbReference type="Proteomes" id="UP001234798">
    <property type="component" value="Plasmid unnamed"/>
</dbReference>
<gene>
    <name evidence="1" type="ORF">RAS12_30980</name>
</gene>
<sequence>MASRSALESGYRAGMAADFAPDAFEMSSFAAEYTLGFITGFSESQSIQMANPDVAVWTAAELAYRYNASVRDLLTHMGFDREQTQRFQDAYEEERES</sequence>
<keyword evidence="2" id="KW-1185">Reference proteome</keyword>
<geneLocation type="plasmid" evidence="1 2">
    <name>unnamed</name>
</geneLocation>
<proteinExistence type="predicted"/>
<accession>A0ABY9MAT5</accession>
<protein>
    <submittedName>
        <fullName evidence="1">DUF2623 domain-containing protein</fullName>
    </submittedName>
</protein>
<dbReference type="EMBL" id="CP132977">
    <property type="protein sequence ID" value="WMD24059.1"/>
    <property type="molecule type" value="Genomic_DNA"/>
</dbReference>
<organism evidence="1 2">
    <name type="scientific">Achromobacter seleniivolatilans</name>
    <dbReference type="NCBI Taxonomy" id="3047478"/>
    <lineage>
        <taxon>Bacteria</taxon>
        <taxon>Pseudomonadati</taxon>
        <taxon>Pseudomonadota</taxon>
        <taxon>Betaproteobacteria</taxon>
        <taxon>Burkholderiales</taxon>
        <taxon>Alcaligenaceae</taxon>
        <taxon>Achromobacter</taxon>
    </lineage>
</organism>
<dbReference type="RefSeq" id="WP_306952082.1">
    <property type="nucleotide sequence ID" value="NZ_CP132977.1"/>
</dbReference>
<evidence type="ECO:0000313" key="2">
    <source>
        <dbReference type="Proteomes" id="UP001234798"/>
    </source>
</evidence>
<name>A0ABY9MAT5_9BURK</name>
<keyword evidence="1" id="KW-0614">Plasmid</keyword>
<reference evidence="1 2" key="1">
    <citation type="submission" date="2023-08" db="EMBL/GenBank/DDBJ databases">
        <title>Achromobacter seleniivolatilans sp. nov., isolated from seleniferous soil.</title>
        <authorList>
            <person name="Zhang S."/>
            <person name="Li K."/>
            <person name="Peng J."/>
            <person name="Zhao Q."/>
            <person name="Wang H."/>
            <person name="Guo Y."/>
        </authorList>
    </citation>
    <scope>NUCLEOTIDE SEQUENCE [LARGE SCALE GENOMIC DNA]</scope>
    <source>
        <strain evidence="1 2">R39</strain>
        <plasmid evidence="1 2">unnamed</plasmid>
    </source>
</reference>